<reference evidence="2" key="1">
    <citation type="journal article" date="2020" name="Nat. Commun.">
        <title>Large-scale genome sequencing of mycorrhizal fungi provides insights into the early evolution of symbiotic traits.</title>
        <authorList>
            <person name="Miyauchi S."/>
            <person name="Kiss E."/>
            <person name="Kuo A."/>
            <person name="Drula E."/>
            <person name="Kohler A."/>
            <person name="Sanchez-Garcia M."/>
            <person name="Morin E."/>
            <person name="Andreopoulos B."/>
            <person name="Barry K.W."/>
            <person name="Bonito G."/>
            <person name="Buee M."/>
            <person name="Carver A."/>
            <person name="Chen C."/>
            <person name="Cichocki N."/>
            <person name="Clum A."/>
            <person name="Culley D."/>
            <person name="Crous P.W."/>
            <person name="Fauchery L."/>
            <person name="Girlanda M."/>
            <person name="Hayes R.D."/>
            <person name="Keri Z."/>
            <person name="LaButti K."/>
            <person name="Lipzen A."/>
            <person name="Lombard V."/>
            <person name="Magnuson J."/>
            <person name="Maillard F."/>
            <person name="Murat C."/>
            <person name="Nolan M."/>
            <person name="Ohm R.A."/>
            <person name="Pangilinan J."/>
            <person name="Pereira M.F."/>
            <person name="Perotto S."/>
            <person name="Peter M."/>
            <person name="Pfister S."/>
            <person name="Riley R."/>
            <person name="Sitrit Y."/>
            <person name="Stielow J.B."/>
            <person name="Szollosi G."/>
            <person name="Zifcakova L."/>
            <person name="Stursova M."/>
            <person name="Spatafora J.W."/>
            <person name="Tedersoo L."/>
            <person name="Vaario L.M."/>
            <person name="Yamada A."/>
            <person name="Yan M."/>
            <person name="Wang P."/>
            <person name="Xu J."/>
            <person name="Bruns T."/>
            <person name="Baldrian P."/>
            <person name="Vilgalys R."/>
            <person name="Dunand C."/>
            <person name="Henrissat B."/>
            <person name="Grigoriev I.V."/>
            <person name="Hibbett D."/>
            <person name="Nagy L.G."/>
            <person name="Martin F.M."/>
        </authorList>
    </citation>
    <scope>NUCLEOTIDE SEQUENCE</scope>
    <source>
        <strain evidence="2">UH-Tt-Lm1</strain>
    </source>
</reference>
<evidence type="ECO:0000313" key="3">
    <source>
        <dbReference type="Proteomes" id="UP000736335"/>
    </source>
</evidence>
<evidence type="ECO:0000256" key="1">
    <source>
        <dbReference type="SAM" id="MobiDB-lite"/>
    </source>
</evidence>
<evidence type="ECO:0000313" key="2">
    <source>
        <dbReference type="EMBL" id="KAF9777257.1"/>
    </source>
</evidence>
<feature type="non-terminal residue" evidence="2">
    <location>
        <position position="305"/>
    </location>
</feature>
<name>A0A9P6L001_9AGAM</name>
<feature type="region of interest" description="Disordered" evidence="1">
    <location>
        <begin position="82"/>
        <end position="107"/>
    </location>
</feature>
<proteinExistence type="predicted"/>
<dbReference type="Proteomes" id="UP000736335">
    <property type="component" value="Unassembled WGS sequence"/>
</dbReference>
<dbReference type="EMBL" id="WIUZ02000058">
    <property type="protein sequence ID" value="KAF9777257.1"/>
    <property type="molecule type" value="Genomic_DNA"/>
</dbReference>
<organism evidence="2 3">
    <name type="scientific">Thelephora terrestris</name>
    <dbReference type="NCBI Taxonomy" id="56493"/>
    <lineage>
        <taxon>Eukaryota</taxon>
        <taxon>Fungi</taxon>
        <taxon>Dikarya</taxon>
        <taxon>Basidiomycota</taxon>
        <taxon>Agaricomycotina</taxon>
        <taxon>Agaricomycetes</taxon>
        <taxon>Thelephorales</taxon>
        <taxon>Thelephoraceae</taxon>
        <taxon>Thelephora</taxon>
    </lineage>
</organism>
<feature type="compositionally biased region" description="Basic residues" evidence="1">
    <location>
        <begin position="1"/>
        <end position="12"/>
    </location>
</feature>
<gene>
    <name evidence="2" type="ORF">BJ322DRAFT_1115156</name>
</gene>
<accession>A0A9P6L001</accession>
<keyword evidence="3" id="KW-1185">Reference proteome</keyword>
<feature type="region of interest" description="Disordered" evidence="1">
    <location>
        <begin position="1"/>
        <end position="35"/>
    </location>
</feature>
<dbReference type="AlphaFoldDB" id="A0A9P6L001"/>
<reference evidence="2" key="2">
    <citation type="submission" date="2020-11" db="EMBL/GenBank/DDBJ databases">
        <authorList>
            <consortium name="DOE Joint Genome Institute"/>
            <person name="Kuo A."/>
            <person name="Miyauchi S."/>
            <person name="Kiss E."/>
            <person name="Drula E."/>
            <person name="Kohler A."/>
            <person name="Sanchez-Garcia M."/>
            <person name="Andreopoulos B."/>
            <person name="Barry K.W."/>
            <person name="Bonito G."/>
            <person name="Buee M."/>
            <person name="Carver A."/>
            <person name="Chen C."/>
            <person name="Cichocki N."/>
            <person name="Clum A."/>
            <person name="Culley D."/>
            <person name="Crous P.W."/>
            <person name="Fauchery L."/>
            <person name="Girlanda M."/>
            <person name="Hayes R."/>
            <person name="Keri Z."/>
            <person name="Labutti K."/>
            <person name="Lipzen A."/>
            <person name="Lombard V."/>
            <person name="Magnuson J."/>
            <person name="Maillard F."/>
            <person name="Morin E."/>
            <person name="Murat C."/>
            <person name="Nolan M."/>
            <person name="Ohm R."/>
            <person name="Pangilinan J."/>
            <person name="Pereira M."/>
            <person name="Perotto S."/>
            <person name="Peter M."/>
            <person name="Riley R."/>
            <person name="Sitrit Y."/>
            <person name="Stielow B."/>
            <person name="Szollosi G."/>
            <person name="Zifcakova L."/>
            <person name="Stursova M."/>
            <person name="Spatafora J.W."/>
            <person name="Tedersoo L."/>
            <person name="Vaario L.-M."/>
            <person name="Yamada A."/>
            <person name="Yan M."/>
            <person name="Wang P."/>
            <person name="Xu J."/>
            <person name="Bruns T."/>
            <person name="Baldrian P."/>
            <person name="Vilgalys R."/>
            <person name="Henrissat B."/>
            <person name="Grigoriev I.V."/>
            <person name="Hibbett D."/>
            <person name="Nagy L.G."/>
            <person name="Martin F.M."/>
        </authorList>
    </citation>
    <scope>NUCLEOTIDE SEQUENCE</scope>
    <source>
        <strain evidence="2">UH-Tt-Lm1</strain>
    </source>
</reference>
<sequence length="305" mass="34645">MPPRGAKRKSRQTARPDISKGGPPSNKLTIPRPPKDACAINIENNLHLPVLRDGERRPWFLYDQVQPAPLFRRLPANYDRTRNRKSNALSEGDESDELSETPGGGRKPVAVPCYVREHIIEIAENVPKHDETLFRYGQEETFDIVVHKISRLDTLSPTEQETIPPTPAEIGPGVTYKIHAGYRRVLAGFLREIDFTEEDEMKSHVSVFRSTYLMIILDKFAKELAKVVIAAPERFRSVVLNPLLQRQLRGIPDDEVMAVKLEVGPSLADSAKFYLLKDPLDPHHVPVILRNLLYITTVRMSLMYI</sequence>
<comment type="caution">
    <text evidence="2">The sequence shown here is derived from an EMBL/GenBank/DDBJ whole genome shotgun (WGS) entry which is preliminary data.</text>
</comment>
<protein>
    <submittedName>
        <fullName evidence="2">Uncharacterized protein</fullName>
    </submittedName>
</protein>